<feature type="transmembrane region" description="Helical" evidence="1">
    <location>
        <begin position="95"/>
        <end position="119"/>
    </location>
</feature>
<dbReference type="AlphaFoldDB" id="A0A4Y2UF22"/>
<name>A0A4Y2UF22_ARAVE</name>
<keyword evidence="1" id="KW-0472">Membrane</keyword>
<comment type="caution">
    <text evidence="2">The sequence shown here is derived from an EMBL/GenBank/DDBJ whole genome shotgun (WGS) entry which is preliminary data.</text>
</comment>
<reference evidence="2 3" key="1">
    <citation type="journal article" date="2019" name="Sci. Rep.">
        <title>Orb-weaving spider Araneus ventricosus genome elucidates the spidroin gene catalogue.</title>
        <authorList>
            <person name="Kono N."/>
            <person name="Nakamura H."/>
            <person name="Ohtoshi R."/>
            <person name="Moran D.A.P."/>
            <person name="Shinohara A."/>
            <person name="Yoshida Y."/>
            <person name="Fujiwara M."/>
            <person name="Mori M."/>
            <person name="Tomita M."/>
            <person name="Arakawa K."/>
        </authorList>
    </citation>
    <scope>NUCLEOTIDE SEQUENCE [LARGE SCALE GENOMIC DNA]</scope>
</reference>
<feature type="transmembrane region" description="Helical" evidence="1">
    <location>
        <begin position="58"/>
        <end position="75"/>
    </location>
</feature>
<protein>
    <submittedName>
        <fullName evidence="2">Uncharacterized protein</fullName>
    </submittedName>
</protein>
<organism evidence="2 3">
    <name type="scientific">Araneus ventricosus</name>
    <name type="common">Orbweaver spider</name>
    <name type="synonym">Epeira ventricosa</name>
    <dbReference type="NCBI Taxonomy" id="182803"/>
    <lineage>
        <taxon>Eukaryota</taxon>
        <taxon>Metazoa</taxon>
        <taxon>Ecdysozoa</taxon>
        <taxon>Arthropoda</taxon>
        <taxon>Chelicerata</taxon>
        <taxon>Arachnida</taxon>
        <taxon>Araneae</taxon>
        <taxon>Araneomorphae</taxon>
        <taxon>Entelegynae</taxon>
        <taxon>Araneoidea</taxon>
        <taxon>Araneidae</taxon>
        <taxon>Araneus</taxon>
    </lineage>
</organism>
<dbReference type="Proteomes" id="UP000499080">
    <property type="component" value="Unassembled WGS sequence"/>
</dbReference>
<keyword evidence="1" id="KW-0812">Transmembrane</keyword>
<evidence type="ECO:0000256" key="1">
    <source>
        <dbReference type="SAM" id="Phobius"/>
    </source>
</evidence>
<dbReference type="EMBL" id="BGPR01035352">
    <property type="protein sequence ID" value="GBO10150.1"/>
    <property type="molecule type" value="Genomic_DNA"/>
</dbReference>
<evidence type="ECO:0000313" key="2">
    <source>
        <dbReference type="EMBL" id="GBO10150.1"/>
    </source>
</evidence>
<gene>
    <name evidence="2" type="ORF">AVEN_191466_1</name>
</gene>
<evidence type="ECO:0000313" key="3">
    <source>
        <dbReference type="Proteomes" id="UP000499080"/>
    </source>
</evidence>
<dbReference type="OrthoDB" id="5800391at2759"/>
<accession>A0A4Y2UF22</accession>
<sequence>MLPVSIFAMYYNLICHRLYTIVKNFATTPEQISTLNYAENLKQYLSIKKLIQESDSKLSLLMFTSCLYFACTMNFDVTTVIDPEDYGKEGGYLSVLSVWALSGVNFPAFIGTTTACLVYESSSSMQNRTKDLINPGENPTAYHQRFLSMAEKEMAMTV</sequence>
<keyword evidence="1" id="KW-1133">Transmembrane helix</keyword>
<keyword evidence="3" id="KW-1185">Reference proteome</keyword>
<proteinExistence type="predicted"/>